<protein>
    <submittedName>
        <fullName evidence="1">Uncharacterized protein</fullName>
    </submittedName>
</protein>
<proteinExistence type="predicted"/>
<name>A0A3Q9BUV2_9BURK</name>
<dbReference type="KEGG" id="upv:EJN92_07460"/>
<reference evidence="1 2" key="1">
    <citation type="journal article" date="2011" name="Int. J. Syst. Evol. Microbiol.">
        <title>Description of Undibacterium oligocarboniphilum sp. nov., isolated from purified water, and Undibacterium pigrum strain CCUG 49012 as the type strain of Undibacterium parvum sp. nov., and emended descriptions of the genus Undibacterium and the species Undibacterium pigrum.</title>
        <authorList>
            <person name="Eder W."/>
            <person name="Wanner G."/>
            <person name="Ludwig W."/>
            <person name="Busse H.J."/>
            <person name="Ziemke-Kageler F."/>
            <person name="Lang E."/>
        </authorList>
    </citation>
    <scope>NUCLEOTIDE SEQUENCE [LARGE SCALE GENOMIC DNA]</scope>
    <source>
        <strain evidence="1 2">DSM 23061</strain>
    </source>
</reference>
<evidence type="ECO:0000313" key="2">
    <source>
        <dbReference type="Proteomes" id="UP000275663"/>
    </source>
</evidence>
<dbReference type="AlphaFoldDB" id="A0A3Q9BUV2"/>
<dbReference type="EMBL" id="CP034464">
    <property type="protein sequence ID" value="AZP14473.1"/>
    <property type="molecule type" value="Genomic_DNA"/>
</dbReference>
<evidence type="ECO:0000313" key="1">
    <source>
        <dbReference type="EMBL" id="AZP14473.1"/>
    </source>
</evidence>
<keyword evidence="2" id="KW-1185">Reference proteome</keyword>
<accession>A0A3Q9BUV2</accession>
<dbReference type="OrthoDB" id="6401746at2"/>
<gene>
    <name evidence="1" type="ORF">EJN92_07460</name>
</gene>
<dbReference type="Proteomes" id="UP000275663">
    <property type="component" value="Chromosome"/>
</dbReference>
<organism evidence="1 2">
    <name type="scientific">Undibacterium parvum</name>
    <dbReference type="NCBI Taxonomy" id="401471"/>
    <lineage>
        <taxon>Bacteria</taxon>
        <taxon>Pseudomonadati</taxon>
        <taxon>Pseudomonadota</taxon>
        <taxon>Betaproteobacteria</taxon>
        <taxon>Burkholderiales</taxon>
        <taxon>Oxalobacteraceae</taxon>
        <taxon>Undibacterium</taxon>
    </lineage>
</organism>
<sequence length="99" mass="11807">MPFTLAAVVQVLEWGAQPEQSPHSHKQIAMWCDRFWCQYIDVDVSPEIERLLPILTDVETHWDLYLANTYQIEELRARSFEDERLPVEWFQDWLSKVTA</sequence>